<comment type="caution">
    <text evidence="2">The sequence shown here is derived from an EMBL/GenBank/DDBJ whole genome shotgun (WGS) entry which is preliminary data.</text>
</comment>
<reference evidence="2" key="1">
    <citation type="journal article" date="2015" name="Nature">
        <title>Complex archaea that bridge the gap between prokaryotes and eukaryotes.</title>
        <authorList>
            <person name="Spang A."/>
            <person name="Saw J.H."/>
            <person name="Jorgensen S.L."/>
            <person name="Zaremba-Niedzwiedzka K."/>
            <person name="Martijn J."/>
            <person name="Lind A.E."/>
            <person name="van Eijk R."/>
            <person name="Schleper C."/>
            <person name="Guy L."/>
            <person name="Ettema T.J."/>
        </authorList>
    </citation>
    <scope>NUCLEOTIDE SEQUENCE</scope>
</reference>
<protein>
    <submittedName>
        <fullName evidence="2">Uncharacterized protein</fullName>
    </submittedName>
</protein>
<name>A0A0F9AAC9_9ZZZZ</name>
<gene>
    <name evidence="2" type="ORF">LCGC14_2595340</name>
</gene>
<sequence length="203" mass="23367">MKVMEEEKTKPKIGDAIEAVPDNKVFFNSEGALITLDDLSIPEFSECNNCAIRRRCPVFEEGSHCRIEEAMVYDAVRNIALEHDQDITVAFKLTLFDYLINLVLHHRVQRLGATIDFGVLLHDDNMRDLLDKYVKMTTSISRRYMEGLKEMGLTPREKSRMNTNKKSSGTIILAQHMTKVLEEEKKERDEEIKQDADATDRSD</sequence>
<evidence type="ECO:0000256" key="1">
    <source>
        <dbReference type="SAM" id="MobiDB-lite"/>
    </source>
</evidence>
<proteinExistence type="predicted"/>
<organism evidence="2">
    <name type="scientific">marine sediment metagenome</name>
    <dbReference type="NCBI Taxonomy" id="412755"/>
    <lineage>
        <taxon>unclassified sequences</taxon>
        <taxon>metagenomes</taxon>
        <taxon>ecological metagenomes</taxon>
    </lineage>
</organism>
<feature type="region of interest" description="Disordered" evidence="1">
    <location>
        <begin position="183"/>
        <end position="203"/>
    </location>
</feature>
<dbReference type="AlphaFoldDB" id="A0A0F9AAC9"/>
<evidence type="ECO:0000313" key="2">
    <source>
        <dbReference type="EMBL" id="KKL06504.1"/>
    </source>
</evidence>
<dbReference type="EMBL" id="LAZR01043674">
    <property type="protein sequence ID" value="KKL06504.1"/>
    <property type="molecule type" value="Genomic_DNA"/>
</dbReference>
<accession>A0A0F9AAC9</accession>